<reference evidence="8" key="2">
    <citation type="submission" date="2014-03" db="EMBL/GenBank/DDBJ databases">
        <title>The Genome Annotation of Fusarium oxysporum PHW808.</title>
        <authorList>
            <consortium name="The Broad Institute Genomics Platform"/>
            <person name="Ma L.-J."/>
            <person name="Corby-Kistler H."/>
            <person name="Broz K."/>
            <person name="Gale L.R."/>
            <person name="Jonkers W."/>
            <person name="O'Donnell K."/>
            <person name="Ploetz R."/>
            <person name="Steinberg C."/>
            <person name="Schwartz D.C."/>
            <person name="VanEtten H."/>
            <person name="Zhou S."/>
            <person name="Young S.K."/>
            <person name="Zeng Q."/>
            <person name="Gargeya S."/>
            <person name="Fitzgerald M."/>
            <person name="Abouelleil A."/>
            <person name="Alvarado L."/>
            <person name="Chapman S.B."/>
            <person name="Gainer-Dewar J."/>
            <person name="Goldberg J."/>
            <person name="Griggs A."/>
            <person name="Gujja S."/>
            <person name="Hansen M."/>
            <person name="Howarth C."/>
            <person name="Imamovic A."/>
            <person name="Ireland A."/>
            <person name="Larimer J."/>
            <person name="McCowan C."/>
            <person name="Murphy C."/>
            <person name="Pearson M."/>
            <person name="Poon T.W."/>
            <person name="Priest M."/>
            <person name="Roberts A."/>
            <person name="Saif S."/>
            <person name="Shea T."/>
            <person name="Sykes S."/>
            <person name="Wortman J."/>
            <person name="Nusbaum C."/>
            <person name="Birren B."/>
        </authorList>
    </citation>
    <scope>NUCLEOTIDE SEQUENCE</scope>
    <source>
        <strain evidence="8">54008</strain>
    </source>
</reference>
<evidence type="ECO:0000256" key="3">
    <source>
        <dbReference type="ARBA" id="ARBA00022989"/>
    </source>
</evidence>
<feature type="transmembrane region" description="Helical" evidence="6">
    <location>
        <begin position="160"/>
        <end position="180"/>
    </location>
</feature>
<dbReference type="InterPro" id="IPR036259">
    <property type="entry name" value="MFS_trans_sf"/>
</dbReference>
<feature type="transmembrane region" description="Helical" evidence="6">
    <location>
        <begin position="412"/>
        <end position="434"/>
    </location>
</feature>
<keyword evidence="4 6" id="KW-0472">Membrane</keyword>
<dbReference type="PANTHER" id="PTHR23502:SF47">
    <property type="entry name" value="MAJOR FACILITATOR SUPERFAMILY (MFS) PROFILE DOMAIN-CONTAINING PROTEIN-RELATED"/>
    <property type="match status" value="1"/>
</dbReference>
<feature type="transmembrane region" description="Helical" evidence="6">
    <location>
        <begin position="192"/>
        <end position="213"/>
    </location>
</feature>
<feature type="domain" description="Major facilitator superfamily (MFS) profile" evidence="7">
    <location>
        <begin position="100"/>
        <end position="532"/>
    </location>
</feature>
<name>X0I0H2_FUSOX</name>
<evidence type="ECO:0000313" key="8">
    <source>
        <dbReference type="EMBL" id="EXL66814.1"/>
    </source>
</evidence>
<keyword evidence="5" id="KW-0325">Glycoprotein</keyword>
<dbReference type="Pfam" id="PF07690">
    <property type="entry name" value="MFS_1"/>
    <property type="match status" value="1"/>
</dbReference>
<feature type="transmembrane region" description="Helical" evidence="6">
    <location>
        <begin position="480"/>
        <end position="501"/>
    </location>
</feature>
<dbReference type="OrthoDB" id="3936150at2759"/>
<evidence type="ECO:0000256" key="2">
    <source>
        <dbReference type="ARBA" id="ARBA00022692"/>
    </source>
</evidence>
<dbReference type="GO" id="GO:0005886">
    <property type="term" value="C:plasma membrane"/>
    <property type="evidence" value="ECO:0007669"/>
    <property type="project" value="TreeGrafter"/>
</dbReference>
<feature type="transmembrane region" description="Helical" evidence="6">
    <location>
        <begin position="225"/>
        <end position="245"/>
    </location>
</feature>
<feature type="transmembrane region" description="Helical" evidence="6">
    <location>
        <begin position="134"/>
        <end position="153"/>
    </location>
</feature>
<reference evidence="8" key="1">
    <citation type="submission" date="2011-11" db="EMBL/GenBank/DDBJ databases">
        <title>The Genome Sequence of Fusarium oxysporum PHW808.</title>
        <authorList>
            <consortium name="The Broad Institute Genome Sequencing Platform"/>
            <person name="Ma L.-J."/>
            <person name="Gale L.R."/>
            <person name="Schwartz D.C."/>
            <person name="Zhou S."/>
            <person name="Corby-Kistler H."/>
            <person name="Young S.K."/>
            <person name="Zeng Q."/>
            <person name="Gargeya S."/>
            <person name="Fitzgerald M."/>
            <person name="Haas B."/>
            <person name="Abouelleil A."/>
            <person name="Alvarado L."/>
            <person name="Arachchi H.M."/>
            <person name="Berlin A."/>
            <person name="Brown A."/>
            <person name="Chapman S.B."/>
            <person name="Chen Z."/>
            <person name="Dunbar C."/>
            <person name="Freedman E."/>
            <person name="Gearin G."/>
            <person name="Goldberg J."/>
            <person name="Griggs A."/>
            <person name="Gujja S."/>
            <person name="Heiman D."/>
            <person name="Howarth C."/>
            <person name="Larson L."/>
            <person name="Lui A."/>
            <person name="MacDonald P.J.P."/>
            <person name="Montmayeur A."/>
            <person name="Murphy C."/>
            <person name="Neiman D."/>
            <person name="Pearson M."/>
            <person name="Priest M."/>
            <person name="Roberts A."/>
            <person name="Saif S."/>
            <person name="Shea T."/>
            <person name="Shenoy N."/>
            <person name="Sisk P."/>
            <person name="Stolte C."/>
            <person name="Sykes S."/>
            <person name="Wortman J."/>
            <person name="Nusbaum C."/>
            <person name="Birren B."/>
        </authorList>
    </citation>
    <scope>NUCLEOTIDE SEQUENCE [LARGE SCALE GENOMIC DNA]</scope>
    <source>
        <strain evidence="8">54008</strain>
    </source>
</reference>
<protein>
    <recommendedName>
        <fullName evidence="7">Major facilitator superfamily (MFS) profile domain-containing protein</fullName>
    </recommendedName>
</protein>
<dbReference type="SUPFAM" id="SSF103473">
    <property type="entry name" value="MFS general substrate transporter"/>
    <property type="match status" value="1"/>
</dbReference>
<dbReference type="AlphaFoldDB" id="X0I0H2"/>
<dbReference type="InterPro" id="IPR011701">
    <property type="entry name" value="MFS"/>
</dbReference>
<evidence type="ECO:0000256" key="4">
    <source>
        <dbReference type="ARBA" id="ARBA00023136"/>
    </source>
</evidence>
<comment type="subcellular location">
    <subcellularLocation>
        <location evidence="1">Membrane</location>
        <topology evidence="1">Multi-pass membrane protein</topology>
    </subcellularLocation>
</comment>
<keyword evidence="3 6" id="KW-1133">Transmembrane helix</keyword>
<dbReference type="GO" id="GO:0022857">
    <property type="term" value="F:transmembrane transporter activity"/>
    <property type="evidence" value="ECO:0007669"/>
    <property type="project" value="InterPro"/>
</dbReference>
<dbReference type="PANTHER" id="PTHR23502">
    <property type="entry name" value="MAJOR FACILITATOR SUPERFAMILY"/>
    <property type="match status" value="1"/>
</dbReference>
<dbReference type="InterPro" id="IPR020846">
    <property type="entry name" value="MFS_dom"/>
</dbReference>
<dbReference type="HOGENOM" id="CLU_008455_11_1_1"/>
<feature type="transmembrane region" description="Helical" evidence="6">
    <location>
        <begin position="98"/>
        <end position="122"/>
    </location>
</feature>
<evidence type="ECO:0000256" key="1">
    <source>
        <dbReference type="ARBA" id="ARBA00004141"/>
    </source>
</evidence>
<feature type="transmembrane region" description="Helical" evidence="6">
    <location>
        <begin position="371"/>
        <end position="391"/>
    </location>
</feature>
<feature type="transmembrane region" description="Helical" evidence="6">
    <location>
        <begin position="332"/>
        <end position="351"/>
    </location>
</feature>
<proteinExistence type="predicted"/>
<keyword evidence="2 6" id="KW-0812">Transmembrane</keyword>
<dbReference type="Proteomes" id="UP000030676">
    <property type="component" value="Unassembled WGS sequence"/>
</dbReference>
<dbReference type="EMBL" id="KK033407">
    <property type="protein sequence ID" value="EXL66814.1"/>
    <property type="molecule type" value="Genomic_DNA"/>
</dbReference>
<evidence type="ECO:0000259" key="7">
    <source>
        <dbReference type="PROSITE" id="PS50850"/>
    </source>
</evidence>
<organism evidence="8">
    <name type="scientific">Fusarium oxysporum f. sp. conglutinans race 2 54008</name>
    <dbReference type="NCBI Taxonomy" id="1089457"/>
    <lineage>
        <taxon>Eukaryota</taxon>
        <taxon>Fungi</taxon>
        <taxon>Dikarya</taxon>
        <taxon>Ascomycota</taxon>
        <taxon>Pezizomycotina</taxon>
        <taxon>Sordariomycetes</taxon>
        <taxon>Hypocreomycetidae</taxon>
        <taxon>Hypocreales</taxon>
        <taxon>Nectriaceae</taxon>
        <taxon>Fusarium</taxon>
        <taxon>Fusarium oxysporum species complex</taxon>
    </lineage>
</organism>
<gene>
    <name evidence="8" type="ORF">FOPG_17040</name>
</gene>
<evidence type="ECO:0000256" key="6">
    <source>
        <dbReference type="SAM" id="Phobius"/>
    </source>
</evidence>
<accession>X0I0H2</accession>
<evidence type="ECO:0000256" key="5">
    <source>
        <dbReference type="ARBA" id="ARBA00023180"/>
    </source>
</evidence>
<feature type="transmembrane region" description="Helical" evidence="6">
    <location>
        <begin position="446"/>
        <end position="468"/>
    </location>
</feature>
<feature type="transmembrane region" description="Helical" evidence="6">
    <location>
        <begin position="257"/>
        <end position="276"/>
    </location>
</feature>
<sequence length="542" mass="59693">MLGPGTQAWSKHILAKLTLFRCHGHFSAISGYWPRVKQQFSLVSEADERSSPLGDGVRPPPLEQIDSATIEDQDVFIVDWNDPDDIPNHQNWPDSRKWTATVLVLLLALLVGVCAPIEAPIAELAARDFGVSEIVESLSVALFLAGMGFGALVAGPFSEVLGRSGTYTVALLLMCIWLMASPVSQHISPRLVFRFLGGFSGAAPLVCSGGTISDLWSPTDRTFPFLFFAIVGFGTPALGPVFSAWIPNSPHLHTWRWAEWVAVLFSGVVFIILLTFQPETYSPLLLSWKARHLRNITGEGRYCARHELDKIRLPQRLRLACARPFIMAWNELTIKLASLYLSFVYIVLFTFFDGYPTIFQETYGLSTGMTFTLLAGITVGAACTAILGPIVHRKSVATKISTEQESRCVDPASRLWFAMLAAPGLPISLFWMGWTAFSSISIWSPLAASVLFGFSITGIFIGVSMYIIDVYARFAASAMAFTYLARCLAAAAMTVVGIPLYDNLGRHWTLTLLGCISVILTPLPYIFFRFDSALQKNNSFMT</sequence>
<dbReference type="PROSITE" id="PS50850">
    <property type="entry name" value="MFS"/>
    <property type="match status" value="1"/>
</dbReference>
<feature type="transmembrane region" description="Helical" evidence="6">
    <location>
        <begin position="507"/>
        <end position="528"/>
    </location>
</feature>
<dbReference type="Gene3D" id="1.20.1250.20">
    <property type="entry name" value="MFS general substrate transporter like domains"/>
    <property type="match status" value="1"/>
</dbReference>